<evidence type="ECO:0000313" key="2">
    <source>
        <dbReference type="EMBL" id="MFA0813092.1"/>
    </source>
</evidence>
<keyword evidence="1" id="KW-0812">Transmembrane</keyword>
<feature type="transmembrane region" description="Helical" evidence="1">
    <location>
        <begin position="105"/>
        <end position="126"/>
    </location>
</feature>
<gene>
    <name evidence="2" type="ORF">ACCI49_19505</name>
</gene>
<dbReference type="Proteomes" id="UP001569428">
    <property type="component" value="Unassembled WGS sequence"/>
</dbReference>
<comment type="caution">
    <text evidence="2">The sequence shown here is derived from an EMBL/GenBank/DDBJ whole genome shotgun (WGS) entry which is preliminary data.</text>
</comment>
<feature type="transmembrane region" description="Helical" evidence="1">
    <location>
        <begin position="47"/>
        <end position="67"/>
    </location>
</feature>
<protein>
    <submittedName>
        <fullName evidence="2">Uncharacterized protein</fullName>
    </submittedName>
</protein>
<reference evidence="2 3" key="1">
    <citation type="submission" date="2024-08" db="EMBL/GenBank/DDBJ databases">
        <authorList>
            <person name="Ishaq N."/>
        </authorList>
    </citation>
    <scope>NUCLEOTIDE SEQUENCE [LARGE SCALE GENOMIC DNA]</scope>
    <source>
        <strain evidence="2 3">DSM 18651</strain>
    </source>
</reference>
<keyword evidence="1" id="KW-0472">Membrane</keyword>
<evidence type="ECO:0000313" key="3">
    <source>
        <dbReference type="Proteomes" id="UP001569428"/>
    </source>
</evidence>
<keyword evidence="1" id="KW-1133">Transmembrane helix</keyword>
<feature type="transmembrane region" description="Helical" evidence="1">
    <location>
        <begin position="74"/>
        <end position="93"/>
    </location>
</feature>
<evidence type="ECO:0000256" key="1">
    <source>
        <dbReference type="SAM" id="Phobius"/>
    </source>
</evidence>
<accession>A0ABV4P519</accession>
<proteinExistence type="predicted"/>
<keyword evidence="3" id="KW-1185">Reference proteome</keyword>
<sequence length="130" mass="14375">MHKLLIFFAAGCLGALANSITVWLFGNLGITPFFGVSITPTLSTDWLYPRIVWGGIWGLLFILPFLSSRLLQKGVILSLFPTAFQLFFVFPVMADKGMAGLELGMLTPVFVLFYNWVWGAVTALTIKLAK</sequence>
<dbReference type="RefSeq" id="WP_371840845.1">
    <property type="nucleotide sequence ID" value="NZ_JBGMEK010000070.1"/>
</dbReference>
<name>A0ABV4P519_9GAMM</name>
<dbReference type="EMBL" id="JBGMEK010000070">
    <property type="protein sequence ID" value="MFA0813092.1"/>
    <property type="molecule type" value="Genomic_DNA"/>
</dbReference>
<organism evidence="2 3">
    <name type="scientific">Microbulbifer epialgicus</name>
    <dbReference type="NCBI Taxonomy" id="393907"/>
    <lineage>
        <taxon>Bacteria</taxon>
        <taxon>Pseudomonadati</taxon>
        <taxon>Pseudomonadota</taxon>
        <taxon>Gammaproteobacteria</taxon>
        <taxon>Cellvibrionales</taxon>
        <taxon>Microbulbiferaceae</taxon>
        <taxon>Microbulbifer</taxon>
    </lineage>
</organism>